<reference evidence="1 2" key="1">
    <citation type="submission" date="2024-03" db="EMBL/GenBank/DDBJ databases">
        <title>Bacilli Hybrid Assemblies.</title>
        <authorList>
            <person name="Kovac J."/>
        </authorList>
    </citation>
    <scope>NUCLEOTIDE SEQUENCE [LARGE SCALE GENOMIC DNA]</scope>
    <source>
        <strain evidence="1 2">FSL M8-0022</strain>
    </source>
</reference>
<comment type="caution">
    <text evidence="1">The sequence shown here is derived from an EMBL/GenBank/DDBJ whole genome shotgun (WGS) entry which is preliminary data.</text>
</comment>
<name>A0ABU9K1G4_9BACI</name>
<organism evidence="1 2">
    <name type="scientific">Caldifermentibacillus hisashii</name>
    <dbReference type="NCBI Taxonomy" id="996558"/>
    <lineage>
        <taxon>Bacteria</taxon>
        <taxon>Bacillati</taxon>
        <taxon>Bacillota</taxon>
        <taxon>Bacilli</taxon>
        <taxon>Bacillales</taxon>
        <taxon>Bacillaceae</taxon>
        <taxon>Caldifermentibacillus</taxon>
    </lineage>
</organism>
<evidence type="ECO:0000313" key="1">
    <source>
        <dbReference type="EMBL" id="MEL3958944.1"/>
    </source>
</evidence>
<protein>
    <submittedName>
        <fullName evidence="1">Uncharacterized protein</fullName>
    </submittedName>
</protein>
<keyword evidence="2" id="KW-1185">Reference proteome</keyword>
<dbReference type="EMBL" id="JBBYAK010000001">
    <property type="protein sequence ID" value="MEL3958944.1"/>
    <property type="molecule type" value="Genomic_DNA"/>
</dbReference>
<dbReference type="RefSeq" id="WP_342020738.1">
    <property type="nucleotide sequence ID" value="NZ_JBBYAK010000001.1"/>
</dbReference>
<gene>
    <name evidence="1" type="ORF">NST17_17445</name>
</gene>
<accession>A0ABU9K1G4</accession>
<evidence type="ECO:0000313" key="2">
    <source>
        <dbReference type="Proteomes" id="UP001459714"/>
    </source>
</evidence>
<proteinExistence type="predicted"/>
<dbReference type="Proteomes" id="UP001459714">
    <property type="component" value="Unassembled WGS sequence"/>
</dbReference>
<sequence length="47" mass="5386">MIKWAGIETGRRKRFGIRKIGGGLLMLKELLKDSIVPFMQLKAKQLD</sequence>